<feature type="compositionally biased region" description="Basic and acidic residues" evidence="3">
    <location>
        <begin position="637"/>
        <end position="658"/>
    </location>
</feature>
<feature type="region of interest" description="Disordered" evidence="3">
    <location>
        <begin position="622"/>
        <end position="713"/>
    </location>
</feature>
<protein>
    <submittedName>
        <fullName evidence="6">Uncharacterized protein</fullName>
    </submittedName>
</protein>
<evidence type="ECO:0000259" key="4">
    <source>
        <dbReference type="Pfam" id="PF04802"/>
    </source>
</evidence>
<dbReference type="Pfam" id="PF22972">
    <property type="entry name" value="EVH1_PP4R3"/>
    <property type="match status" value="1"/>
</dbReference>
<comment type="subcellular location">
    <subcellularLocation>
        <location evidence="1">Nucleus</location>
    </subcellularLocation>
</comment>
<keyword evidence="2" id="KW-0539">Nucleus</keyword>
<feature type="compositionally biased region" description="Basic and acidic residues" evidence="3">
    <location>
        <begin position="670"/>
        <end position="694"/>
    </location>
</feature>
<dbReference type="GO" id="GO:0072542">
    <property type="term" value="F:protein phosphatase activator activity"/>
    <property type="evidence" value="ECO:0007669"/>
    <property type="project" value="TreeGrafter"/>
</dbReference>
<evidence type="ECO:0000256" key="1">
    <source>
        <dbReference type="ARBA" id="ARBA00004123"/>
    </source>
</evidence>
<dbReference type="InterPro" id="IPR016024">
    <property type="entry name" value="ARM-type_fold"/>
</dbReference>
<evidence type="ECO:0000256" key="2">
    <source>
        <dbReference type="ARBA" id="ARBA00023242"/>
    </source>
</evidence>
<dbReference type="Gene3D" id="2.30.29.30">
    <property type="entry name" value="Pleckstrin-homology domain (PH domain)/Phosphotyrosine-binding domain (PTB)"/>
    <property type="match status" value="1"/>
</dbReference>
<name>A0A6B2KYD8_9EUKA</name>
<dbReference type="Pfam" id="PF04802">
    <property type="entry name" value="PP4R3"/>
    <property type="match status" value="1"/>
</dbReference>
<dbReference type="PANTHER" id="PTHR23318">
    <property type="entry name" value="ATP SYNTHASE GAMMA-RELATED"/>
    <property type="match status" value="1"/>
</dbReference>
<dbReference type="Gene3D" id="1.25.10.10">
    <property type="entry name" value="Leucine-rich Repeat Variant"/>
    <property type="match status" value="1"/>
</dbReference>
<dbReference type="GO" id="GO:0030289">
    <property type="term" value="C:protein phosphatase 4 complex"/>
    <property type="evidence" value="ECO:0007669"/>
    <property type="project" value="TreeGrafter"/>
</dbReference>
<proteinExistence type="predicted"/>
<dbReference type="InterPro" id="IPR006887">
    <property type="entry name" value="P4R3-like_central_dom"/>
</dbReference>
<dbReference type="AlphaFoldDB" id="A0A6B2KYD8"/>
<dbReference type="GO" id="GO:0005654">
    <property type="term" value="C:nucleoplasm"/>
    <property type="evidence" value="ECO:0007669"/>
    <property type="project" value="TreeGrafter"/>
</dbReference>
<dbReference type="SUPFAM" id="SSF48371">
    <property type="entry name" value="ARM repeat"/>
    <property type="match status" value="1"/>
</dbReference>
<dbReference type="InterPro" id="IPR051137">
    <property type="entry name" value="PP4R3-like"/>
</dbReference>
<dbReference type="PANTHER" id="PTHR23318:SF0">
    <property type="entry name" value="SERINE_THREONINE-PROTEIN PHOSPHATASE 4 REGULATORY SUBUNIT 3"/>
    <property type="match status" value="1"/>
</dbReference>
<sequence length="713" mass="82085">MQSRISGEDIYNKQQETLIVWNEIDQGDDDDEGTDLALSFQDKEGCSEIWDEICEIQQSLRSPSYIDLEALLKMRDDPDEYSTKTVTLPPANLSNIDEIQRLLSDAITVGQKQSTASLILKDQYLPKLLDLWKVVDDLSSTEDYAKMYHIFKDLIMLNCVPLIEIIVSSKYIIDVMAALEHDPERHIGTIKHSDFLKSQAQFKEVVPLNDPQLVNKIHQTFRLQYLKDVALARILDEPTFASINSLIFVNNIHIITDLAGNEAVMNQIFTKLKAPSTTPEELKDILAYLLEMCSLAKNLEPKNKTVFYELLSRNGLFGVIENTFTSKDVKVRMTCAELLLNTVEHDPHLLRSHIIKQDNSLFDVILNSLSTCPDQETGVINILTDVVRNICDVTGLLEGSEKTQFLNTFYQHHAKTLFAPLTQEIPTNMYHSEAAGLLKNNLCELLSSFVKNHPQCISNFLLKNNFVKSLLNLLNCREKWLVLSALRFFRGFIDVENTAFREYIISENLFEPIVEVFLRNASKYNLLDSAILDLFECILKKNMKPIIKHFVEKHYEKVKHITYSPVFHKLKEQSEKNEFMPPTPETSDAVLESLRTRERNRFLENRNEEAWFDEEDDEDYLPEKDLSSKKSGGTLKNTDHSIDQFTSHEEFISKKRRDEDDDIPFTSLEEFNKQKKRGRDDEVNILGELKESPTKRGKKFGGPNGKEKIKEKT</sequence>
<evidence type="ECO:0000259" key="5">
    <source>
        <dbReference type="Pfam" id="PF22972"/>
    </source>
</evidence>
<dbReference type="InterPro" id="IPR011989">
    <property type="entry name" value="ARM-like"/>
</dbReference>
<evidence type="ECO:0000256" key="3">
    <source>
        <dbReference type="SAM" id="MobiDB-lite"/>
    </source>
</evidence>
<dbReference type="EMBL" id="GIBP01000767">
    <property type="protein sequence ID" value="NDV29736.1"/>
    <property type="molecule type" value="Transcribed_RNA"/>
</dbReference>
<dbReference type="GO" id="GO:0006974">
    <property type="term" value="P:DNA damage response"/>
    <property type="evidence" value="ECO:0007669"/>
    <property type="project" value="TreeGrafter"/>
</dbReference>
<reference evidence="6" key="1">
    <citation type="journal article" date="2020" name="J. Eukaryot. Microbiol.">
        <title>De novo Sequencing, Assembly and Annotation of the Transcriptome for the Free-Living Testate Amoeba Arcella intermedia.</title>
        <authorList>
            <person name="Ribeiro G.M."/>
            <person name="Porfirio-Sousa A.L."/>
            <person name="Maurer-Alcala X.X."/>
            <person name="Katz L.A."/>
            <person name="Lahr D.J.G."/>
        </authorList>
    </citation>
    <scope>NUCLEOTIDE SEQUENCE</scope>
</reference>
<dbReference type="InterPro" id="IPR055236">
    <property type="entry name" value="EVH1_PP4R3"/>
</dbReference>
<evidence type="ECO:0000313" key="6">
    <source>
        <dbReference type="EMBL" id="NDV29736.1"/>
    </source>
</evidence>
<organism evidence="6">
    <name type="scientific">Arcella intermedia</name>
    <dbReference type="NCBI Taxonomy" id="1963864"/>
    <lineage>
        <taxon>Eukaryota</taxon>
        <taxon>Amoebozoa</taxon>
        <taxon>Tubulinea</taxon>
        <taxon>Elardia</taxon>
        <taxon>Arcellinida</taxon>
        <taxon>Sphaerothecina</taxon>
        <taxon>Arcellidae</taxon>
        <taxon>Arcella</taxon>
    </lineage>
</organism>
<accession>A0A6B2KYD8</accession>
<feature type="domain" description="Serine/threonine-protein phosphatase 4 regulatory subunit 3-like central" evidence="4">
    <location>
        <begin position="100"/>
        <end position="575"/>
    </location>
</feature>
<dbReference type="InterPro" id="IPR011993">
    <property type="entry name" value="PH-like_dom_sf"/>
</dbReference>
<feature type="domain" description="PP4R3 EVH1-like" evidence="5">
    <location>
        <begin position="2"/>
        <end position="60"/>
    </location>
</feature>